<dbReference type="EMBL" id="JBGORX010000001">
    <property type="protein sequence ID" value="MFJ1267085.1"/>
    <property type="molecule type" value="Genomic_DNA"/>
</dbReference>
<accession>A0ABW8D6E6</accession>
<comment type="caution">
    <text evidence="1">The sequence shown here is derived from an EMBL/GenBank/DDBJ whole genome shotgun (WGS) entry which is preliminary data.</text>
</comment>
<protein>
    <submittedName>
        <fullName evidence="1">Uncharacterized protein</fullName>
    </submittedName>
</protein>
<proteinExistence type="predicted"/>
<evidence type="ECO:0000313" key="1">
    <source>
        <dbReference type="EMBL" id="MFJ1267085.1"/>
    </source>
</evidence>
<keyword evidence="2" id="KW-1185">Reference proteome</keyword>
<reference evidence="1 2" key="1">
    <citation type="submission" date="2024-08" db="EMBL/GenBank/DDBJ databases">
        <title>Draft Genome Sequence of Legionella lytica strain DSB2004, Isolated From a Fire Sprinkler System.</title>
        <authorList>
            <person name="Everhart A.D."/>
            <person name="Kidane D.T."/>
            <person name="Farone A.L."/>
            <person name="Farone M.B."/>
        </authorList>
    </citation>
    <scope>NUCLEOTIDE SEQUENCE [LARGE SCALE GENOMIC DNA]</scope>
    <source>
        <strain evidence="1 2">DSB2004</strain>
    </source>
</reference>
<evidence type="ECO:0000313" key="2">
    <source>
        <dbReference type="Proteomes" id="UP001615550"/>
    </source>
</evidence>
<dbReference type="RefSeq" id="WP_400185598.1">
    <property type="nucleotide sequence ID" value="NZ_JBGORX010000001.1"/>
</dbReference>
<dbReference type="Proteomes" id="UP001615550">
    <property type="component" value="Unassembled WGS sequence"/>
</dbReference>
<sequence>MANGSSVAICYELHRKFEHTIAMNLPTDKDKDSEADLFHEAKFQGESQHGNGWYEYPPSAESVSSYLNFFKSIREQEEVISSPSFSYR</sequence>
<name>A0ABW8D6E6_9GAMM</name>
<gene>
    <name evidence="1" type="ORF">ACD661_00780</name>
</gene>
<organism evidence="1 2">
    <name type="scientific">Legionella lytica</name>
    <dbReference type="NCBI Taxonomy" id="96232"/>
    <lineage>
        <taxon>Bacteria</taxon>
        <taxon>Pseudomonadati</taxon>
        <taxon>Pseudomonadota</taxon>
        <taxon>Gammaproteobacteria</taxon>
        <taxon>Legionellales</taxon>
        <taxon>Legionellaceae</taxon>
        <taxon>Legionella</taxon>
    </lineage>
</organism>